<dbReference type="GO" id="GO:0005739">
    <property type="term" value="C:mitochondrion"/>
    <property type="evidence" value="ECO:0007669"/>
    <property type="project" value="UniProtKB-SubCell"/>
</dbReference>
<gene>
    <name evidence="4" type="ORF">BSL78_01694</name>
</gene>
<evidence type="ECO:0000313" key="5">
    <source>
        <dbReference type="Proteomes" id="UP000230750"/>
    </source>
</evidence>
<reference evidence="4 5" key="1">
    <citation type="journal article" date="2017" name="PLoS Biol.">
        <title>The sea cucumber genome provides insights into morphological evolution and visceral regeneration.</title>
        <authorList>
            <person name="Zhang X."/>
            <person name="Sun L."/>
            <person name="Yuan J."/>
            <person name="Sun Y."/>
            <person name="Gao Y."/>
            <person name="Zhang L."/>
            <person name="Li S."/>
            <person name="Dai H."/>
            <person name="Hamel J.F."/>
            <person name="Liu C."/>
            <person name="Yu Y."/>
            <person name="Liu S."/>
            <person name="Lin W."/>
            <person name="Guo K."/>
            <person name="Jin S."/>
            <person name="Xu P."/>
            <person name="Storey K.B."/>
            <person name="Huan P."/>
            <person name="Zhang T."/>
            <person name="Zhou Y."/>
            <person name="Zhang J."/>
            <person name="Lin C."/>
            <person name="Li X."/>
            <person name="Xing L."/>
            <person name="Huo D."/>
            <person name="Sun M."/>
            <person name="Wang L."/>
            <person name="Mercier A."/>
            <person name="Li F."/>
            <person name="Yang H."/>
            <person name="Xiang J."/>
        </authorList>
    </citation>
    <scope>NUCLEOTIDE SEQUENCE [LARGE SCALE GENOMIC DNA]</scope>
    <source>
        <strain evidence="4">Shaxun</strain>
        <tissue evidence="4">Muscle</tissue>
    </source>
</reference>
<evidence type="ECO:0000256" key="1">
    <source>
        <dbReference type="ARBA" id="ARBA00004173"/>
    </source>
</evidence>
<dbReference type="EMBL" id="MRZV01000033">
    <property type="protein sequence ID" value="PIK61395.1"/>
    <property type="molecule type" value="Genomic_DNA"/>
</dbReference>
<dbReference type="Proteomes" id="UP000230750">
    <property type="component" value="Unassembled WGS sequence"/>
</dbReference>
<dbReference type="OrthoDB" id="2116030at2759"/>
<organism evidence="4 5">
    <name type="scientific">Stichopus japonicus</name>
    <name type="common">Sea cucumber</name>
    <dbReference type="NCBI Taxonomy" id="307972"/>
    <lineage>
        <taxon>Eukaryota</taxon>
        <taxon>Metazoa</taxon>
        <taxon>Echinodermata</taxon>
        <taxon>Eleutherozoa</taxon>
        <taxon>Echinozoa</taxon>
        <taxon>Holothuroidea</taxon>
        <taxon>Aspidochirotacea</taxon>
        <taxon>Aspidochirotida</taxon>
        <taxon>Stichopodidae</taxon>
        <taxon>Apostichopus</taxon>
    </lineage>
</organism>
<proteinExistence type="inferred from homology"/>
<dbReference type="GO" id="GO:0005840">
    <property type="term" value="C:ribosome"/>
    <property type="evidence" value="ECO:0007669"/>
    <property type="project" value="UniProtKB-KW"/>
</dbReference>
<sequence length="85" mass="9168">MAGAAGRSIQRLRTHVPLIKFKFGKEGRVTALPAPTTAVASSNTSKMPSSTKKGQTIEFHMLPAKYQRLPLTQEEMDCINLGGPA</sequence>
<keyword evidence="5" id="KW-1185">Reference proteome</keyword>
<evidence type="ECO:0000313" key="4">
    <source>
        <dbReference type="EMBL" id="PIK61395.1"/>
    </source>
</evidence>
<protein>
    <submittedName>
        <fullName evidence="4">Putative 28S ribosomal protein S36, mitochondrial-like isoform X2</fullName>
    </submittedName>
</protein>
<comment type="subcellular location">
    <subcellularLocation>
        <location evidence="1">Mitochondrion</location>
    </subcellularLocation>
</comment>
<keyword evidence="4" id="KW-0687">Ribonucleoprotein</keyword>
<evidence type="ECO:0000256" key="3">
    <source>
        <dbReference type="ARBA" id="ARBA00043970"/>
    </source>
</evidence>
<name>A0A2G8LMC9_STIJA</name>
<evidence type="ECO:0000256" key="2">
    <source>
        <dbReference type="ARBA" id="ARBA00023128"/>
    </source>
</evidence>
<comment type="caution">
    <text evidence="4">The sequence shown here is derived from an EMBL/GenBank/DDBJ whole genome shotgun (WGS) entry which is preliminary data.</text>
</comment>
<keyword evidence="4" id="KW-0689">Ribosomal protein</keyword>
<dbReference type="AlphaFoldDB" id="A0A2G8LMC9"/>
<keyword evidence="2" id="KW-0496">Mitochondrion</keyword>
<dbReference type="GO" id="GO:0006103">
    <property type="term" value="P:2-oxoglutarate metabolic process"/>
    <property type="evidence" value="ECO:0007669"/>
    <property type="project" value="InterPro"/>
</dbReference>
<accession>A0A2G8LMC9</accession>
<comment type="similarity">
    <text evidence="3">Belongs to the alpha-ketoglutarate dehydrogenase component 4 family.</text>
</comment>
<dbReference type="Pfam" id="PF10937">
    <property type="entry name" value="Kgd4-YMR31"/>
    <property type="match status" value="1"/>
</dbReference>
<dbReference type="InterPro" id="IPR020373">
    <property type="entry name" value="Kgd4/YMR-31"/>
</dbReference>